<feature type="domain" description="DUF4232" evidence="2">
    <location>
        <begin position="48"/>
        <end position="176"/>
    </location>
</feature>
<dbReference type="Pfam" id="PF14016">
    <property type="entry name" value="DUF4232"/>
    <property type="match status" value="1"/>
</dbReference>
<dbReference type="PROSITE" id="PS51257">
    <property type="entry name" value="PROKAR_LIPOPROTEIN"/>
    <property type="match status" value="1"/>
</dbReference>
<feature type="signal peptide" evidence="1">
    <location>
        <begin position="1"/>
        <end position="26"/>
    </location>
</feature>
<keyword evidence="4" id="KW-1185">Reference proteome</keyword>
<dbReference type="InterPro" id="IPR025326">
    <property type="entry name" value="DUF4232"/>
</dbReference>
<keyword evidence="1" id="KW-0732">Signal</keyword>
<evidence type="ECO:0000313" key="4">
    <source>
        <dbReference type="Proteomes" id="UP000481583"/>
    </source>
</evidence>
<protein>
    <submittedName>
        <fullName evidence="3">DUF4232 domain-containing protein</fullName>
    </submittedName>
</protein>
<evidence type="ECO:0000313" key="3">
    <source>
        <dbReference type="EMBL" id="NGN62932.1"/>
    </source>
</evidence>
<name>A0A6G4TT28_9ACTN</name>
<evidence type="ECO:0000256" key="1">
    <source>
        <dbReference type="SAM" id="SignalP"/>
    </source>
</evidence>
<accession>A0A6G4TT28</accession>
<sequence>MKPNRTRAALAALAATGLLASGCAQTAGSRMDGQGQMAANGTDGTPWCATSDLSASLRQLNPAAGNRYTVLVLTNTSGHSCRTQGWPGLQLVDADGRNLHTMVIRDRSRTPKQLTLTPGDSAWSGLHTSQVPGEADPVDGGCRPEPERLEVIPPDSRTRLEVAWVAGEVCNCGRIDAWPLREGWGPRD</sequence>
<dbReference type="Proteomes" id="UP000481583">
    <property type="component" value="Unassembled WGS sequence"/>
</dbReference>
<dbReference type="RefSeq" id="WP_165231257.1">
    <property type="nucleotide sequence ID" value="NZ_JAAKZV010000006.1"/>
</dbReference>
<proteinExistence type="predicted"/>
<gene>
    <name evidence="3" type="ORF">G5C51_03305</name>
</gene>
<evidence type="ECO:0000259" key="2">
    <source>
        <dbReference type="Pfam" id="PF14016"/>
    </source>
</evidence>
<feature type="chain" id="PRO_5026135461" evidence="1">
    <location>
        <begin position="27"/>
        <end position="188"/>
    </location>
</feature>
<comment type="caution">
    <text evidence="3">The sequence shown here is derived from an EMBL/GenBank/DDBJ whole genome shotgun (WGS) entry which is preliminary data.</text>
</comment>
<dbReference type="AlphaFoldDB" id="A0A6G4TT28"/>
<dbReference type="EMBL" id="JAAKZV010000006">
    <property type="protein sequence ID" value="NGN62932.1"/>
    <property type="molecule type" value="Genomic_DNA"/>
</dbReference>
<reference evidence="3 4" key="1">
    <citation type="submission" date="2020-02" db="EMBL/GenBank/DDBJ databases">
        <title>Whole-genome analyses of novel actinobacteria.</title>
        <authorList>
            <person name="Sahin N."/>
        </authorList>
    </citation>
    <scope>NUCLEOTIDE SEQUENCE [LARGE SCALE GENOMIC DNA]</scope>
    <source>
        <strain evidence="3 4">A7024</strain>
    </source>
</reference>
<organism evidence="3 4">
    <name type="scientific">Streptomyces coryli</name>
    <dbReference type="NCBI Taxonomy" id="1128680"/>
    <lineage>
        <taxon>Bacteria</taxon>
        <taxon>Bacillati</taxon>
        <taxon>Actinomycetota</taxon>
        <taxon>Actinomycetes</taxon>
        <taxon>Kitasatosporales</taxon>
        <taxon>Streptomycetaceae</taxon>
        <taxon>Streptomyces</taxon>
    </lineage>
</organism>